<dbReference type="Proteomes" id="UP001163823">
    <property type="component" value="Chromosome 7"/>
</dbReference>
<dbReference type="AlphaFoldDB" id="A0AAD7LRF9"/>
<proteinExistence type="predicted"/>
<organism evidence="1 2">
    <name type="scientific">Quillaja saponaria</name>
    <name type="common">Soap bark tree</name>
    <dbReference type="NCBI Taxonomy" id="32244"/>
    <lineage>
        <taxon>Eukaryota</taxon>
        <taxon>Viridiplantae</taxon>
        <taxon>Streptophyta</taxon>
        <taxon>Embryophyta</taxon>
        <taxon>Tracheophyta</taxon>
        <taxon>Spermatophyta</taxon>
        <taxon>Magnoliopsida</taxon>
        <taxon>eudicotyledons</taxon>
        <taxon>Gunneridae</taxon>
        <taxon>Pentapetalae</taxon>
        <taxon>rosids</taxon>
        <taxon>fabids</taxon>
        <taxon>Fabales</taxon>
        <taxon>Quillajaceae</taxon>
        <taxon>Quillaja</taxon>
    </lineage>
</organism>
<accession>A0AAD7LRF9</accession>
<name>A0AAD7LRF9_QUISA</name>
<sequence>MENSIRQHDRKNGKCSSAKVEDYTQGIQEWCPLMTQMNRSSIRFKLLKKAAKDLERCWVGPKNEPNGIDLIAQVSGGDKNGKFQICGVKKNSQPLVGDERKKGLSIRFQLRLF</sequence>
<dbReference type="KEGG" id="qsa:O6P43_018112"/>
<reference evidence="1" key="1">
    <citation type="journal article" date="2023" name="Science">
        <title>Elucidation of the pathway for biosynthesis of saponin adjuvants from the soapbark tree.</title>
        <authorList>
            <person name="Reed J."/>
            <person name="Orme A."/>
            <person name="El-Demerdash A."/>
            <person name="Owen C."/>
            <person name="Martin L.B.B."/>
            <person name="Misra R.C."/>
            <person name="Kikuchi S."/>
            <person name="Rejzek M."/>
            <person name="Martin A.C."/>
            <person name="Harkess A."/>
            <person name="Leebens-Mack J."/>
            <person name="Louveau T."/>
            <person name="Stephenson M.J."/>
            <person name="Osbourn A."/>
        </authorList>
    </citation>
    <scope>NUCLEOTIDE SEQUENCE</scope>
    <source>
        <strain evidence="1">S10</strain>
    </source>
</reference>
<comment type="caution">
    <text evidence="1">The sequence shown here is derived from an EMBL/GenBank/DDBJ whole genome shotgun (WGS) entry which is preliminary data.</text>
</comment>
<dbReference type="EMBL" id="JARAOO010000007">
    <property type="protein sequence ID" value="KAJ7962959.1"/>
    <property type="molecule type" value="Genomic_DNA"/>
</dbReference>
<protein>
    <submittedName>
        <fullName evidence="1">Mitochondrial substrate carrier family protein C</fullName>
    </submittedName>
</protein>
<gene>
    <name evidence="1" type="ORF">O6P43_018112</name>
</gene>
<evidence type="ECO:0000313" key="2">
    <source>
        <dbReference type="Proteomes" id="UP001163823"/>
    </source>
</evidence>
<keyword evidence="2" id="KW-1185">Reference proteome</keyword>
<evidence type="ECO:0000313" key="1">
    <source>
        <dbReference type="EMBL" id="KAJ7962959.1"/>
    </source>
</evidence>